<dbReference type="SMART" id="SM00382">
    <property type="entry name" value="AAA"/>
    <property type="match status" value="1"/>
</dbReference>
<dbReference type="InterPro" id="IPR003593">
    <property type="entry name" value="AAA+_ATPase"/>
</dbReference>
<feature type="repeat" description="WD" evidence="3">
    <location>
        <begin position="571"/>
        <end position="611"/>
    </location>
</feature>
<dbReference type="SMART" id="SM00320">
    <property type="entry name" value="WD40"/>
    <property type="match status" value="12"/>
</dbReference>
<reference evidence="5 6" key="1">
    <citation type="journal article" date="2019" name="Int. J. Syst. Evol. Microbiol.">
        <title>The Global Catalogue of Microorganisms (GCM) 10K type strain sequencing project: providing services to taxonomists for standard genome sequencing and annotation.</title>
        <authorList>
            <consortium name="The Broad Institute Genomics Platform"/>
            <consortium name="The Broad Institute Genome Sequencing Center for Infectious Disease"/>
            <person name="Wu L."/>
            <person name="Ma J."/>
        </authorList>
    </citation>
    <scope>NUCLEOTIDE SEQUENCE [LARGE SCALE GENOMIC DNA]</scope>
    <source>
        <strain evidence="5 6">JCM 10696</strain>
    </source>
</reference>
<dbReference type="PROSITE" id="PS00678">
    <property type="entry name" value="WD_REPEATS_1"/>
    <property type="match status" value="2"/>
</dbReference>
<proteinExistence type="predicted"/>
<feature type="repeat" description="WD" evidence="3">
    <location>
        <begin position="982"/>
        <end position="1023"/>
    </location>
</feature>
<dbReference type="SUPFAM" id="SSF52540">
    <property type="entry name" value="P-loop containing nucleoside triphosphate hydrolases"/>
    <property type="match status" value="1"/>
</dbReference>
<dbReference type="SUPFAM" id="SSF50978">
    <property type="entry name" value="WD40 repeat-like"/>
    <property type="match status" value="2"/>
</dbReference>
<dbReference type="Gene3D" id="1.25.40.370">
    <property type="match status" value="1"/>
</dbReference>
<dbReference type="CDD" id="cd00200">
    <property type="entry name" value="WD40"/>
    <property type="match status" value="1"/>
</dbReference>
<feature type="domain" description="AAA+ ATPase" evidence="4">
    <location>
        <begin position="24"/>
        <end position="165"/>
    </location>
</feature>
<keyword evidence="1 3" id="KW-0853">WD repeat</keyword>
<dbReference type="InterPro" id="IPR015943">
    <property type="entry name" value="WD40/YVTN_repeat-like_dom_sf"/>
</dbReference>
<dbReference type="PANTHER" id="PTHR19848">
    <property type="entry name" value="WD40 REPEAT PROTEIN"/>
    <property type="match status" value="1"/>
</dbReference>
<feature type="repeat" description="WD" evidence="3">
    <location>
        <begin position="856"/>
        <end position="897"/>
    </location>
</feature>
<evidence type="ECO:0000313" key="6">
    <source>
        <dbReference type="Proteomes" id="UP001500665"/>
    </source>
</evidence>
<feature type="repeat" description="WD" evidence="3">
    <location>
        <begin position="654"/>
        <end position="693"/>
    </location>
</feature>
<dbReference type="Proteomes" id="UP001500665">
    <property type="component" value="Unassembled WGS sequence"/>
</dbReference>
<dbReference type="PANTHER" id="PTHR19848:SF8">
    <property type="entry name" value="F-BOX AND WD REPEAT DOMAIN CONTAINING 7"/>
    <property type="match status" value="1"/>
</dbReference>
<organism evidence="5 6">
    <name type="scientific">Actinocorallia libanotica</name>
    <dbReference type="NCBI Taxonomy" id="46162"/>
    <lineage>
        <taxon>Bacteria</taxon>
        <taxon>Bacillati</taxon>
        <taxon>Actinomycetota</taxon>
        <taxon>Actinomycetes</taxon>
        <taxon>Streptosporangiales</taxon>
        <taxon>Thermomonosporaceae</taxon>
        <taxon>Actinocorallia</taxon>
    </lineage>
</organism>
<dbReference type="PRINTS" id="PR00320">
    <property type="entry name" value="GPROTEINBRPT"/>
</dbReference>
<protein>
    <recommendedName>
        <fullName evidence="4">AAA+ ATPase domain-containing protein</fullName>
    </recommendedName>
</protein>
<feature type="repeat" description="WD" evidence="3">
    <location>
        <begin position="489"/>
        <end position="528"/>
    </location>
</feature>
<evidence type="ECO:0000313" key="5">
    <source>
        <dbReference type="EMBL" id="GAA0969615.1"/>
    </source>
</evidence>
<feature type="repeat" description="WD" evidence="3">
    <location>
        <begin position="898"/>
        <end position="939"/>
    </location>
</feature>
<dbReference type="InterPro" id="IPR036388">
    <property type="entry name" value="WH-like_DNA-bd_sf"/>
</dbReference>
<keyword evidence="2" id="KW-0677">Repeat</keyword>
<dbReference type="InterPro" id="IPR019775">
    <property type="entry name" value="WD40_repeat_CS"/>
</dbReference>
<feature type="repeat" description="WD" evidence="3">
    <location>
        <begin position="529"/>
        <end position="570"/>
    </location>
</feature>
<dbReference type="Pfam" id="PF00931">
    <property type="entry name" value="NB-ARC"/>
    <property type="match status" value="1"/>
</dbReference>
<keyword evidence="6" id="KW-1185">Reference proteome</keyword>
<comment type="caution">
    <text evidence="5">The sequence shown here is derived from an EMBL/GenBank/DDBJ whole genome shotgun (WGS) entry which is preliminary data.</text>
</comment>
<evidence type="ECO:0000256" key="2">
    <source>
        <dbReference type="ARBA" id="ARBA00022737"/>
    </source>
</evidence>
<dbReference type="Gene3D" id="3.40.50.300">
    <property type="entry name" value="P-loop containing nucleotide triphosphate hydrolases"/>
    <property type="match status" value="1"/>
</dbReference>
<dbReference type="PROSITE" id="PS50082">
    <property type="entry name" value="WD_REPEATS_2"/>
    <property type="match status" value="7"/>
</dbReference>
<evidence type="ECO:0000256" key="3">
    <source>
        <dbReference type="PROSITE-ProRule" id="PRU00221"/>
    </source>
</evidence>
<accession>A0ABN1S1D4</accession>
<dbReference type="InterPro" id="IPR027417">
    <property type="entry name" value="P-loop_NTPase"/>
</dbReference>
<dbReference type="InterPro" id="IPR036322">
    <property type="entry name" value="WD40_repeat_dom_sf"/>
</dbReference>
<dbReference type="PROSITE" id="PS50294">
    <property type="entry name" value="WD_REPEATS_REGION"/>
    <property type="match status" value="6"/>
</dbReference>
<dbReference type="InterPro" id="IPR001680">
    <property type="entry name" value="WD40_rpt"/>
</dbReference>
<evidence type="ECO:0000256" key="1">
    <source>
        <dbReference type="ARBA" id="ARBA00022574"/>
    </source>
</evidence>
<dbReference type="Gene3D" id="1.10.10.10">
    <property type="entry name" value="Winged helix-like DNA-binding domain superfamily/Winged helix DNA-binding domain"/>
    <property type="match status" value="1"/>
</dbReference>
<dbReference type="InterPro" id="IPR020472">
    <property type="entry name" value="WD40_PAC1"/>
</dbReference>
<dbReference type="Pfam" id="PF00400">
    <property type="entry name" value="WD40"/>
    <property type="match status" value="7"/>
</dbReference>
<dbReference type="EMBL" id="BAAAHH010000066">
    <property type="protein sequence ID" value="GAA0969615.1"/>
    <property type="molecule type" value="Genomic_DNA"/>
</dbReference>
<name>A0ABN1S1D4_9ACTN</name>
<evidence type="ECO:0000259" key="4">
    <source>
        <dbReference type="SMART" id="SM00382"/>
    </source>
</evidence>
<dbReference type="Gene3D" id="2.130.10.10">
    <property type="entry name" value="YVTN repeat-like/Quinoprotein amine dehydrogenase"/>
    <property type="match status" value="3"/>
</dbReference>
<dbReference type="InterPro" id="IPR002182">
    <property type="entry name" value="NB-ARC"/>
</dbReference>
<sequence length="1060" mass="114015">MVDRSADFDTLVSLLVEAVDSTSPTKTVAIVGPGGFGKTTLATQVCRETRVADRFDEVLWVETGEHCNPARVVQQISDLCVHLSGVRPPLADAEQAGFHLARVLGDRRVLIVVDNVWSAADLSPFLLGGPNTVRLVTTRNARVCPSQTAQLRLGPMSEVEIRELLHKSVPSLGREETVRLAELCSGWPLLASVVSSTVGQDLEWGAQPAQAVSEAGRALDSYGPGAFDVWDSDQRRNAIGHAVDASLRSLEERVEIAGASGLSDRYLSLAIFPAAKPIPLSVLSTWWGQAYGWTPLAVRQFCRALADRSLIDMYLVDQDAVLLHDVFRGYLRHRIGEGQRELHRSLLDAHREIAGGSWIDLGLEHGYLWTHLTHHLHEADLADELGEVLAQPRYIVKKVAEFGYETLAADLAAIGRAERPTTTTWQVAEALTRSGYLLHRLTSWADIAATLLTSLIRTGLPAETVESLRSLVGSEGFDVQWSTTEDTGHPGHIGAVTSVTTHRNTLASGGEDGIVRIWDLGAGQLVQQLHGHTGWVYSVAFSPDGKTLASAGDDMAVRLWQAETGKPLAVLFGHTQRIRSLTFTSDGRLVSGAEDGRVCLWDTVTASMIRMMETPGCPLWSVAVSADDALIAAVGEDEFVRLYDLESGDLLEEKAAHRDWIRAVGFSGTLLVTGSGDRTVRVWEVSDRRLTAIRAIGVPAKVRAVAILPHQGTIVVADEEAAIRVFNDTGQLAEQLAPESVDWIRDIDLMADGRVVAACEDGGIRVWNGEEFSLLSQGSNTTWSTAFTEGTALLGKADGTIEFRAATTAEHLGTLSSGEGRAWALSAAPGAAAAACGDGPVRLWSPYDRWQPSLLLNEEERRTWSVAINQAGTRVAASSPGGVVRVWDLPEGNLIWERQAHEGRIRSMEFDRSGGLLLTGGGEGNARLWRPADGRQVGEFSHPGSWVRTVSIDSDGTRVALGCGSGDIYVHDLASGQTAVKLNGHSGRVLMLGFTHDSDGLVSAAADGTVRYWSLDASKQISEVRADATLQCAAVDAVNGVVLVGSAAGTVALRIPGHRQ</sequence>
<gene>
    <name evidence="5" type="ORF">GCM10009550_76530</name>
</gene>
<dbReference type="RefSeq" id="WP_344247591.1">
    <property type="nucleotide sequence ID" value="NZ_BAAAHH010000066.1"/>
</dbReference>
<dbReference type="PRINTS" id="PR00364">
    <property type="entry name" value="DISEASERSIST"/>
</dbReference>